<comment type="caution">
    <text evidence="2">The sequence shown here is derived from an EMBL/GenBank/DDBJ whole genome shotgun (WGS) entry which is preliminary data.</text>
</comment>
<accession>A0A1J4KJV2</accession>
<protein>
    <submittedName>
        <fullName evidence="2">Uncharacterized protein</fullName>
    </submittedName>
</protein>
<proteinExistence type="predicted"/>
<sequence>MFEYELLLLLVTTTCIMYFISKKEPKDTKKDKYQISNSRFRKVKKITKDQILYESIKNGRPYIGYRIYTRFVPMEISKKFQVIQNITNQTQSQSKNNNKDDMRQSYPIFEFYSIERLKYFDVRINEVILFSPIIVSNNTIALQSHISLIEEKQKFINESINETFQPIQFPGFSLKHLIPNHFYKPGHNDNFNGNCIFEMDNETIYLTKEEEKLLRINNKIDNINILENCMGLLKSLSHLFMSRFSFHNLFFFVLKFFADVCKTGIIFQLFQNIPLTIKIYDFILAHDTSDDRRVKCLEYLISTFNIFISPQQTYHYFIELEKMAKDGNSYACLLLFIFCRLPPHMDYNFNEYLKIGSKDPNIYLFKAFHGADEKIISSQKERDKCIMEGINLGIENHDKYSFFIKFLFCAEKDSNYSQQFLETSLDLNCDIAFLGVVSFEKEISKFAKYTKKYMKRGNLLAFTIYMDMLKEGTYFSRSEEKAKRIEKMLLKCGCTKDCQGQNLGTSSYRNENQEISILNPFIDFLIQIFDKLIRILTTCKNYLISRKKVQKVAKRSVERYNKKCD</sequence>
<keyword evidence="3" id="KW-1185">Reference proteome</keyword>
<dbReference type="VEuPathDB" id="TrichDB:TRFO_19051"/>
<evidence type="ECO:0000256" key="1">
    <source>
        <dbReference type="SAM" id="SignalP"/>
    </source>
</evidence>
<dbReference type="AlphaFoldDB" id="A0A1J4KJV2"/>
<dbReference type="RefSeq" id="XP_068364643.1">
    <property type="nucleotide sequence ID" value="XM_068500546.1"/>
</dbReference>
<dbReference type="EMBL" id="MLAK01000586">
    <property type="protein sequence ID" value="OHT11507.1"/>
    <property type="molecule type" value="Genomic_DNA"/>
</dbReference>
<evidence type="ECO:0000313" key="3">
    <source>
        <dbReference type="Proteomes" id="UP000179807"/>
    </source>
</evidence>
<dbReference type="GeneID" id="94835250"/>
<evidence type="ECO:0000313" key="2">
    <source>
        <dbReference type="EMBL" id="OHT11507.1"/>
    </source>
</evidence>
<feature type="chain" id="PRO_5009630205" evidence="1">
    <location>
        <begin position="18"/>
        <end position="565"/>
    </location>
</feature>
<dbReference type="Proteomes" id="UP000179807">
    <property type="component" value="Unassembled WGS sequence"/>
</dbReference>
<organism evidence="2 3">
    <name type="scientific">Tritrichomonas foetus</name>
    <dbReference type="NCBI Taxonomy" id="1144522"/>
    <lineage>
        <taxon>Eukaryota</taxon>
        <taxon>Metamonada</taxon>
        <taxon>Parabasalia</taxon>
        <taxon>Tritrichomonadida</taxon>
        <taxon>Tritrichomonadidae</taxon>
        <taxon>Tritrichomonas</taxon>
    </lineage>
</organism>
<keyword evidence="1" id="KW-0732">Signal</keyword>
<feature type="signal peptide" evidence="1">
    <location>
        <begin position="1"/>
        <end position="17"/>
    </location>
</feature>
<name>A0A1J4KJV2_9EUKA</name>
<reference evidence="2" key="1">
    <citation type="submission" date="2016-10" db="EMBL/GenBank/DDBJ databases">
        <authorList>
            <person name="Benchimol M."/>
            <person name="Almeida L.G."/>
            <person name="Vasconcelos A.T."/>
            <person name="Perreira-Neves A."/>
            <person name="Rosa I.A."/>
            <person name="Tasca T."/>
            <person name="Bogo M.R."/>
            <person name="de Souza W."/>
        </authorList>
    </citation>
    <scope>NUCLEOTIDE SEQUENCE [LARGE SCALE GENOMIC DNA]</scope>
    <source>
        <strain evidence="2">K</strain>
    </source>
</reference>
<gene>
    <name evidence="2" type="ORF">TRFO_19051</name>
</gene>